<dbReference type="PROSITE" id="PS51898">
    <property type="entry name" value="TYR_RECOMBINASE"/>
    <property type="match status" value="1"/>
</dbReference>
<dbReference type="GO" id="GO:0003677">
    <property type="term" value="F:DNA binding"/>
    <property type="evidence" value="ECO:0007669"/>
    <property type="project" value="UniProtKB-UniRule"/>
</dbReference>
<evidence type="ECO:0000313" key="9">
    <source>
        <dbReference type="Proteomes" id="UP001147653"/>
    </source>
</evidence>
<dbReference type="InterPro" id="IPR002104">
    <property type="entry name" value="Integrase_catalytic"/>
</dbReference>
<dbReference type="Gene3D" id="1.10.443.10">
    <property type="entry name" value="Intergrase catalytic core"/>
    <property type="match status" value="1"/>
</dbReference>
<dbReference type="GO" id="GO:0015074">
    <property type="term" value="P:DNA integration"/>
    <property type="evidence" value="ECO:0007669"/>
    <property type="project" value="UniProtKB-KW"/>
</dbReference>
<dbReference type="InterPro" id="IPR010998">
    <property type="entry name" value="Integrase_recombinase_N"/>
</dbReference>
<evidence type="ECO:0000256" key="2">
    <source>
        <dbReference type="ARBA" id="ARBA00022908"/>
    </source>
</evidence>
<keyword evidence="2" id="KW-0229">DNA integration</keyword>
<comment type="caution">
    <text evidence="8">The sequence shown here is derived from an EMBL/GenBank/DDBJ whole genome shotgun (WGS) entry which is preliminary data.</text>
</comment>
<dbReference type="InterPro" id="IPR013762">
    <property type="entry name" value="Integrase-like_cat_sf"/>
</dbReference>
<evidence type="ECO:0000256" key="3">
    <source>
        <dbReference type="ARBA" id="ARBA00023125"/>
    </source>
</evidence>
<dbReference type="InterPro" id="IPR011010">
    <property type="entry name" value="DNA_brk_join_enz"/>
</dbReference>
<dbReference type="PANTHER" id="PTHR30349:SF64">
    <property type="entry name" value="PROPHAGE INTEGRASE INTD-RELATED"/>
    <property type="match status" value="1"/>
</dbReference>
<dbReference type="Proteomes" id="UP001147653">
    <property type="component" value="Unassembled WGS sequence"/>
</dbReference>
<dbReference type="RefSeq" id="WP_270024244.1">
    <property type="nucleotide sequence ID" value="NZ_JAPDDP010000008.1"/>
</dbReference>
<gene>
    <name evidence="8" type="ORF">OJ997_06485</name>
</gene>
<comment type="similarity">
    <text evidence="1">Belongs to the 'phage' integrase family.</text>
</comment>
<dbReference type="Gene3D" id="1.10.150.130">
    <property type="match status" value="1"/>
</dbReference>
<feature type="domain" description="Tyr recombinase" evidence="6">
    <location>
        <begin position="187"/>
        <end position="371"/>
    </location>
</feature>
<dbReference type="Pfam" id="PF00589">
    <property type="entry name" value="Phage_integrase"/>
    <property type="match status" value="1"/>
</dbReference>
<feature type="domain" description="Core-binding (CB)" evidence="7">
    <location>
        <begin position="80"/>
        <end position="165"/>
    </location>
</feature>
<reference evidence="8" key="1">
    <citation type="submission" date="2022-10" db="EMBL/GenBank/DDBJ databases">
        <title>The WGS of Solirubrobacter phytolaccae KCTC 29190.</title>
        <authorList>
            <person name="Jiang Z."/>
        </authorList>
    </citation>
    <scope>NUCLEOTIDE SEQUENCE</scope>
    <source>
        <strain evidence="8">KCTC 29190</strain>
    </source>
</reference>
<dbReference type="GO" id="GO:0006310">
    <property type="term" value="P:DNA recombination"/>
    <property type="evidence" value="ECO:0007669"/>
    <property type="project" value="UniProtKB-KW"/>
</dbReference>
<protein>
    <submittedName>
        <fullName evidence="8">Site-specific integrase</fullName>
    </submittedName>
</protein>
<evidence type="ECO:0000259" key="7">
    <source>
        <dbReference type="PROSITE" id="PS51900"/>
    </source>
</evidence>
<name>A0A9X3N7R2_9ACTN</name>
<sequence>MEVPISGHVYRHEGRKGPVWRAKYRLPDGRQAHRTIGPAWTERGRPAAGTYTKRTAEAWLRDVLDEARRGTLAGLNRTGATIADAAAEYLRFVEVDRQRKASTIRDYKSVVDNHILPTLGKLAIEDLTIEKLERWQRQLGSESPISNRQKAKIITIFHGLMERARRVWKLPSNPVRDLEKPRQAPAAGIDVFSAEEVHALSRAAEDEQDAAIFLTAAFTGLRQGELIALRWRDVDFRGQHIRVRASYTNQVLSTPKSGKVRAVPMAPAVATALARLGTRDEFAGVDDLVFVGLLGQHLDASALLKRYKRALTKAGLRPLRFHDLRHTFGTRMIAKADIVRVQEWMGHADIETTRKYLHFAPRPDDALLVAQAFALDEVEPSPVPSPEP</sequence>
<dbReference type="PANTHER" id="PTHR30349">
    <property type="entry name" value="PHAGE INTEGRASE-RELATED"/>
    <property type="match status" value="1"/>
</dbReference>
<dbReference type="SUPFAM" id="SSF56349">
    <property type="entry name" value="DNA breaking-rejoining enzymes"/>
    <property type="match status" value="1"/>
</dbReference>
<dbReference type="EMBL" id="JAPDDP010000008">
    <property type="protein sequence ID" value="MDA0179934.1"/>
    <property type="molecule type" value="Genomic_DNA"/>
</dbReference>
<dbReference type="InterPro" id="IPR050090">
    <property type="entry name" value="Tyrosine_recombinase_XerCD"/>
</dbReference>
<dbReference type="AlphaFoldDB" id="A0A9X3N7R2"/>
<evidence type="ECO:0000259" key="6">
    <source>
        <dbReference type="PROSITE" id="PS51898"/>
    </source>
</evidence>
<dbReference type="PROSITE" id="PS51900">
    <property type="entry name" value="CB"/>
    <property type="match status" value="1"/>
</dbReference>
<keyword evidence="4" id="KW-0233">DNA recombination</keyword>
<proteinExistence type="inferred from homology"/>
<evidence type="ECO:0000256" key="5">
    <source>
        <dbReference type="PROSITE-ProRule" id="PRU01248"/>
    </source>
</evidence>
<dbReference type="CDD" id="cd01189">
    <property type="entry name" value="INT_ICEBs1_C_like"/>
    <property type="match status" value="1"/>
</dbReference>
<dbReference type="InterPro" id="IPR044068">
    <property type="entry name" value="CB"/>
</dbReference>
<accession>A0A9X3N7R2</accession>
<evidence type="ECO:0000256" key="4">
    <source>
        <dbReference type="ARBA" id="ARBA00023172"/>
    </source>
</evidence>
<evidence type="ECO:0000313" key="8">
    <source>
        <dbReference type="EMBL" id="MDA0179934.1"/>
    </source>
</evidence>
<evidence type="ECO:0000256" key="1">
    <source>
        <dbReference type="ARBA" id="ARBA00008857"/>
    </source>
</evidence>
<keyword evidence="3 5" id="KW-0238">DNA-binding</keyword>
<dbReference type="Pfam" id="PF14659">
    <property type="entry name" value="Phage_int_SAM_3"/>
    <property type="match status" value="1"/>
</dbReference>
<keyword evidence="9" id="KW-1185">Reference proteome</keyword>
<organism evidence="8 9">
    <name type="scientific">Solirubrobacter phytolaccae</name>
    <dbReference type="NCBI Taxonomy" id="1404360"/>
    <lineage>
        <taxon>Bacteria</taxon>
        <taxon>Bacillati</taxon>
        <taxon>Actinomycetota</taxon>
        <taxon>Thermoleophilia</taxon>
        <taxon>Solirubrobacterales</taxon>
        <taxon>Solirubrobacteraceae</taxon>
        <taxon>Solirubrobacter</taxon>
    </lineage>
</organism>
<dbReference type="InterPro" id="IPR004107">
    <property type="entry name" value="Integrase_SAM-like_N"/>
</dbReference>